<dbReference type="Proteomes" id="UP001165498">
    <property type="component" value="Unassembled WGS sequence"/>
</dbReference>
<feature type="chain" id="PRO_5047096937" evidence="1">
    <location>
        <begin position="27"/>
        <end position="230"/>
    </location>
</feature>
<evidence type="ECO:0000313" key="2">
    <source>
        <dbReference type="EMBL" id="MCQ4165524.1"/>
    </source>
</evidence>
<dbReference type="RefSeq" id="WP_255914714.1">
    <property type="nucleotide sequence ID" value="NZ_JANFQO010000010.1"/>
</dbReference>
<organism evidence="2 3">
    <name type="scientific">Tahibacter harae</name>
    <dbReference type="NCBI Taxonomy" id="2963937"/>
    <lineage>
        <taxon>Bacteria</taxon>
        <taxon>Pseudomonadati</taxon>
        <taxon>Pseudomonadota</taxon>
        <taxon>Gammaproteobacteria</taxon>
        <taxon>Lysobacterales</taxon>
        <taxon>Rhodanobacteraceae</taxon>
        <taxon>Tahibacter</taxon>
    </lineage>
</organism>
<evidence type="ECO:0000313" key="3">
    <source>
        <dbReference type="Proteomes" id="UP001165498"/>
    </source>
</evidence>
<gene>
    <name evidence="2" type="ORF">NM961_12470</name>
</gene>
<protein>
    <submittedName>
        <fullName evidence="2">Uncharacterized protein</fullName>
    </submittedName>
</protein>
<evidence type="ECO:0000256" key="1">
    <source>
        <dbReference type="SAM" id="SignalP"/>
    </source>
</evidence>
<name>A0ABT1QTC3_9GAMM</name>
<comment type="caution">
    <text evidence="2">The sequence shown here is derived from an EMBL/GenBank/DDBJ whole genome shotgun (WGS) entry which is preliminary data.</text>
</comment>
<accession>A0ABT1QTC3</accession>
<feature type="signal peptide" evidence="1">
    <location>
        <begin position="1"/>
        <end position="26"/>
    </location>
</feature>
<keyword evidence="3" id="KW-1185">Reference proteome</keyword>
<reference evidence="2" key="1">
    <citation type="submission" date="2022-07" db="EMBL/GenBank/DDBJ databases">
        <title>Tahibacter sp., a new gammaproteobacterium isolated from the silt sample collected at pig farm.</title>
        <authorList>
            <person name="Chen H."/>
        </authorList>
    </citation>
    <scope>NUCLEOTIDE SEQUENCE</scope>
    <source>
        <strain evidence="2">P2K</strain>
    </source>
</reference>
<sequence length="230" mass="23761">MDLRVIVRSVLAAAVLYAACAGGAAAANLARCVGAYGEPMFTQQCPGLPAAARPRDAGLQAAPPTAPRTAARSPAAAFCARSPQALAAQVQAAIHARNGVRLSGYALWRGRSSGGVRGDVRGLLQVIRSGFADVQLLQRPGVPDLPQDDAAAFAAGRRPAAASDHEYALVITSLDQRRDALRSNERSFGVTRDHGCYWLTLAPAAWLADAPHSAAAGAEGGGTALAWDSR</sequence>
<proteinExistence type="predicted"/>
<keyword evidence="1" id="KW-0732">Signal</keyword>
<dbReference type="EMBL" id="JANFQO010000010">
    <property type="protein sequence ID" value="MCQ4165524.1"/>
    <property type="molecule type" value="Genomic_DNA"/>
</dbReference>